<proteinExistence type="predicted"/>
<evidence type="ECO:0000313" key="2">
    <source>
        <dbReference type="EMBL" id="MEK9513462.1"/>
    </source>
</evidence>
<gene>
    <name evidence="2" type="ORF">AAEJ74_17740</name>
</gene>
<evidence type="ECO:0000313" key="3">
    <source>
        <dbReference type="Proteomes" id="UP001387447"/>
    </source>
</evidence>
<feature type="compositionally biased region" description="Polar residues" evidence="1">
    <location>
        <begin position="18"/>
        <end position="32"/>
    </location>
</feature>
<organism evidence="2 3">
    <name type="scientific">Limnospira fusiformis PMC 851.14</name>
    <dbReference type="NCBI Taxonomy" id="2219512"/>
    <lineage>
        <taxon>Bacteria</taxon>
        <taxon>Bacillati</taxon>
        <taxon>Cyanobacteriota</taxon>
        <taxon>Cyanophyceae</taxon>
        <taxon>Oscillatoriophycideae</taxon>
        <taxon>Oscillatoriales</taxon>
        <taxon>Sirenicapillariaceae</taxon>
        <taxon>Limnospira</taxon>
    </lineage>
</organism>
<reference evidence="2 3" key="1">
    <citation type="journal article" date="2024" name="Front. Microbiol.">
        <title>Transcriptomic insights into the dominance of two phototrophs throughout the water column of a tropical hypersaline-alkaline crater lake (Dziani Dzaha, Mayotte).</title>
        <authorList>
            <person name="Duperron S."/>
            <person name="Halary S."/>
            <person name="Bouly J.-P."/>
            <person name="Roussel T."/>
            <person name="Hugoni M."/>
            <person name="Bruto M."/>
            <person name="Oger P."/>
            <person name="Duval C."/>
            <person name="Woo A."/>
            <person name="Jezequiel D."/>
            <person name="Ader M."/>
            <person name="Leboulanger C."/>
            <person name="Agogue H."/>
            <person name="Grossi V."/>
            <person name="Trousselier M."/>
            <person name="Bernard C."/>
        </authorList>
    </citation>
    <scope>NUCLEOTIDE SEQUENCE [LARGE SCALE GENOMIC DNA]</scope>
    <source>
        <strain evidence="2 3">PMC 851.14</strain>
    </source>
</reference>
<name>A0ABU9EPY3_LIMFS</name>
<comment type="caution">
    <text evidence="2">The sequence shown here is derived from an EMBL/GenBank/DDBJ whole genome shotgun (WGS) entry which is preliminary data.</text>
</comment>
<feature type="region of interest" description="Disordered" evidence="1">
    <location>
        <begin position="18"/>
        <end position="44"/>
    </location>
</feature>
<dbReference type="Proteomes" id="UP001387447">
    <property type="component" value="Unassembled WGS sequence"/>
</dbReference>
<protein>
    <submittedName>
        <fullName evidence="2">Uncharacterized protein</fullName>
    </submittedName>
</protein>
<sequence length="55" mass="5804">MKLNRYLINPVSAITFASSPKSASETPFLNPSTHPPPPFSSRLGGAIALHNTVGL</sequence>
<dbReference type="EMBL" id="JBBWYZ010000014">
    <property type="protein sequence ID" value="MEK9513462.1"/>
    <property type="molecule type" value="Genomic_DNA"/>
</dbReference>
<keyword evidence="3" id="KW-1185">Reference proteome</keyword>
<evidence type="ECO:0000256" key="1">
    <source>
        <dbReference type="SAM" id="MobiDB-lite"/>
    </source>
</evidence>
<accession>A0ABU9EPY3</accession>